<dbReference type="EMBL" id="CP007145">
    <property type="protein sequence ID" value="AHJ97408.1"/>
    <property type="molecule type" value="Genomic_DNA"/>
</dbReference>
<proteinExistence type="predicted"/>
<dbReference type="KEGG" id="hsw:Hsw_1813"/>
<name>W8EXX5_9BACT</name>
<evidence type="ECO:0000313" key="1">
    <source>
        <dbReference type="EMBL" id="AHJ97408.1"/>
    </source>
</evidence>
<dbReference type="RefSeq" id="WP_155832914.1">
    <property type="nucleotide sequence ID" value="NZ_CP007145.1"/>
</dbReference>
<evidence type="ECO:0000313" key="2">
    <source>
        <dbReference type="Proteomes" id="UP000019423"/>
    </source>
</evidence>
<keyword evidence="2" id="KW-1185">Reference proteome</keyword>
<dbReference type="HOGENOM" id="CLU_2287664_0_0_10"/>
<protein>
    <submittedName>
        <fullName evidence="1">Uncharacterized protein</fullName>
    </submittedName>
</protein>
<dbReference type="OrthoDB" id="9852402at2"/>
<reference evidence="1 2" key="1">
    <citation type="submission" date="2014-01" db="EMBL/GenBank/DDBJ databases">
        <title>Complete genome sequence of ionizing-radiation resistance bacterium Hymenobacter swuensis DY53.</title>
        <authorList>
            <person name="Jung J.-H."/>
            <person name="Jeong S.-W."/>
            <person name="Joe M.-H."/>
            <person name="Cho y.-j."/>
            <person name="Kim M.-K."/>
            <person name="Lim S.-Y."/>
        </authorList>
    </citation>
    <scope>NUCLEOTIDE SEQUENCE [LARGE SCALE GENOMIC DNA]</scope>
    <source>
        <strain evidence="1 2">DY53</strain>
    </source>
</reference>
<dbReference type="AlphaFoldDB" id="W8EXX5"/>
<sequence length="101" mass="11533">MGKELRLSGQNFNPEAALQFVQRRFYVARHNTSERLDLFAKQPDSVSLNETIAWPPAFVTVENDGFYFCDNLLPDADSALIFKALCEFMLTTNEKILVTEL</sequence>
<dbReference type="Proteomes" id="UP000019423">
    <property type="component" value="Chromosome"/>
</dbReference>
<accession>W8EXX5</accession>
<organism evidence="1 2">
    <name type="scientific">Hymenobacter swuensis DY53</name>
    <dbReference type="NCBI Taxonomy" id="1227739"/>
    <lineage>
        <taxon>Bacteria</taxon>
        <taxon>Pseudomonadati</taxon>
        <taxon>Bacteroidota</taxon>
        <taxon>Cytophagia</taxon>
        <taxon>Cytophagales</taxon>
        <taxon>Hymenobacteraceae</taxon>
        <taxon>Hymenobacter</taxon>
    </lineage>
</organism>
<gene>
    <name evidence="1" type="ORF">Hsw_1813</name>
</gene>
<dbReference type="STRING" id="1227739.Hsw_1813"/>